<dbReference type="SUPFAM" id="SSF48371">
    <property type="entry name" value="ARM repeat"/>
    <property type="match status" value="1"/>
</dbReference>
<accession>A0A7D5T737</accession>
<evidence type="ECO:0008006" key="3">
    <source>
        <dbReference type="Google" id="ProtNLM"/>
    </source>
</evidence>
<dbReference type="GeneID" id="56084983"/>
<evidence type="ECO:0000313" key="2">
    <source>
        <dbReference type="Proteomes" id="UP000509346"/>
    </source>
</evidence>
<dbReference type="Proteomes" id="UP000509346">
    <property type="component" value="Chromosome"/>
</dbReference>
<name>A0A7D5T737_9EURY</name>
<proteinExistence type="predicted"/>
<gene>
    <name evidence="1" type="ORF">HZS54_20300</name>
</gene>
<reference evidence="1 2" key="1">
    <citation type="submission" date="2020-07" db="EMBL/GenBank/DDBJ databases">
        <title>Halosimplex litoreum sp. nov. and Halosimplex rubrum sp. nov., isolated from different salt environments.</title>
        <authorList>
            <person name="Cui H."/>
        </authorList>
    </citation>
    <scope>NUCLEOTIDE SEQUENCE [LARGE SCALE GENOMIC DNA]</scope>
    <source>
        <strain evidence="1 2">R2</strain>
    </source>
</reference>
<dbReference type="OrthoDB" id="381774at2157"/>
<keyword evidence="2" id="KW-1185">Reference proteome</keyword>
<dbReference type="InterPro" id="IPR016024">
    <property type="entry name" value="ARM-type_fold"/>
</dbReference>
<dbReference type="KEGG" id="hpel:HZS54_20300"/>
<dbReference type="AlphaFoldDB" id="A0A7D5T737"/>
<evidence type="ECO:0000313" key="1">
    <source>
        <dbReference type="EMBL" id="QLH83828.1"/>
    </source>
</evidence>
<sequence length="206" mass="22453">MTLDLVVDELEEILNGGHGVQESEYRSKRRSAADSLQGIACTESEAAETAWNILEDAVTEADLRVALQASLALAYTAASSEEDWGRAMQIYEKAVSSSDRETRLAAVDGLRKAFDVNSAVAGDAIDLFGDAARTGLNSIVEKHDDVESVQEISSDQARRERSCWKALAGLSEAVMHDMKTVEEVVDEDTISLFLEACFEDGVEKLF</sequence>
<dbReference type="RefSeq" id="WP_179918869.1">
    <property type="nucleotide sequence ID" value="NZ_CP058909.1"/>
</dbReference>
<protein>
    <recommendedName>
        <fullName evidence="3">HEAT repeat domain-containing protein</fullName>
    </recommendedName>
</protein>
<dbReference type="EMBL" id="CP058909">
    <property type="protein sequence ID" value="QLH83828.1"/>
    <property type="molecule type" value="Genomic_DNA"/>
</dbReference>
<organism evidence="1 2">
    <name type="scientific">Halosimplex pelagicum</name>
    <dbReference type="NCBI Taxonomy" id="869886"/>
    <lineage>
        <taxon>Archaea</taxon>
        <taxon>Methanobacteriati</taxon>
        <taxon>Methanobacteriota</taxon>
        <taxon>Stenosarchaea group</taxon>
        <taxon>Halobacteria</taxon>
        <taxon>Halobacteriales</taxon>
        <taxon>Haloarculaceae</taxon>
        <taxon>Halosimplex</taxon>
    </lineage>
</organism>